<reference evidence="2 3" key="1">
    <citation type="journal article" date="2016" name="Nat. Commun.">
        <title>Thousands of microbial genomes shed light on interconnected biogeochemical processes in an aquifer system.</title>
        <authorList>
            <person name="Anantharaman K."/>
            <person name="Brown C.T."/>
            <person name="Hug L.A."/>
            <person name="Sharon I."/>
            <person name="Castelle C.J."/>
            <person name="Probst A.J."/>
            <person name="Thomas B.C."/>
            <person name="Singh A."/>
            <person name="Wilkins M.J."/>
            <person name="Karaoz U."/>
            <person name="Brodie E.L."/>
            <person name="Williams K.H."/>
            <person name="Hubbard S.S."/>
            <person name="Banfield J.F."/>
        </authorList>
    </citation>
    <scope>NUCLEOTIDE SEQUENCE [LARGE SCALE GENOMIC DNA]</scope>
</reference>
<feature type="domain" description="Metallo-beta-lactamase" evidence="1">
    <location>
        <begin position="31"/>
        <end position="231"/>
    </location>
</feature>
<comment type="caution">
    <text evidence="2">The sequence shown here is derived from an EMBL/GenBank/DDBJ whole genome shotgun (WGS) entry which is preliminary data.</text>
</comment>
<dbReference type="Pfam" id="PF12706">
    <property type="entry name" value="Lactamase_B_2"/>
    <property type="match status" value="1"/>
</dbReference>
<dbReference type="Gene3D" id="3.60.15.10">
    <property type="entry name" value="Ribonuclease Z/Hydroxyacylglutathione hydrolase-like"/>
    <property type="match status" value="1"/>
</dbReference>
<evidence type="ECO:0000259" key="1">
    <source>
        <dbReference type="Pfam" id="PF12706"/>
    </source>
</evidence>
<dbReference type="GO" id="GO:0042781">
    <property type="term" value="F:3'-tRNA processing endoribonuclease activity"/>
    <property type="evidence" value="ECO:0007669"/>
    <property type="project" value="TreeGrafter"/>
</dbReference>
<organism evidence="2 3">
    <name type="scientific">Candidatus Gottesmanbacteria bacterium RBG_13_37_7</name>
    <dbReference type="NCBI Taxonomy" id="1798369"/>
    <lineage>
        <taxon>Bacteria</taxon>
        <taxon>Candidatus Gottesmaniibacteriota</taxon>
    </lineage>
</organism>
<proteinExistence type="predicted"/>
<dbReference type="PANTHER" id="PTHR46018:SF2">
    <property type="entry name" value="ZINC PHOSPHODIESTERASE ELAC PROTEIN 1"/>
    <property type="match status" value="1"/>
</dbReference>
<name>A0A1F5YHT4_9BACT</name>
<protein>
    <recommendedName>
        <fullName evidence="1">Metallo-beta-lactamase domain-containing protein</fullName>
    </recommendedName>
</protein>
<dbReference type="InterPro" id="IPR001279">
    <property type="entry name" value="Metallo-B-lactamas"/>
</dbReference>
<dbReference type="Proteomes" id="UP000178230">
    <property type="component" value="Unassembled WGS sequence"/>
</dbReference>
<dbReference type="InterPro" id="IPR036866">
    <property type="entry name" value="RibonucZ/Hydroxyglut_hydro"/>
</dbReference>
<dbReference type="PANTHER" id="PTHR46018">
    <property type="entry name" value="ZINC PHOSPHODIESTERASE ELAC PROTEIN 1"/>
    <property type="match status" value="1"/>
</dbReference>
<sequence length="265" mass="30389">MEIIPLGTNGFFASFGRQTACYAIPYGNILILLDAGSGLFRLVEKEGRKLLHNAKEVHIFLSHYHLDHVFGFYAAFEILKKKKVTVFSYEGRKIFSELCSLNHFPIDYQKKHKNFSWKAIGEGSQKINSYQVSVKKQNHRGEVSLAFRFKFSGKKMTDISYVTDSEPTQGLVEFIDGTQILLCEHTESGSKHKKRKNQKLEDQILDGHTTSIGAAMIAKKAKIERLFLIHHKPLNNKKNLRQQLKIAKKVFFPTNLTFDLIRIKS</sequence>
<dbReference type="EMBL" id="MFIY01000043">
    <property type="protein sequence ID" value="OGF99719.1"/>
    <property type="molecule type" value="Genomic_DNA"/>
</dbReference>
<evidence type="ECO:0000313" key="3">
    <source>
        <dbReference type="Proteomes" id="UP000178230"/>
    </source>
</evidence>
<accession>A0A1F5YHT4</accession>
<dbReference type="AlphaFoldDB" id="A0A1F5YHT4"/>
<gene>
    <name evidence="2" type="ORF">A2Y99_01985</name>
</gene>
<evidence type="ECO:0000313" key="2">
    <source>
        <dbReference type="EMBL" id="OGF99719.1"/>
    </source>
</evidence>
<dbReference type="SUPFAM" id="SSF56281">
    <property type="entry name" value="Metallo-hydrolase/oxidoreductase"/>
    <property type="match status" value="1"/>
</dbReference>